<dbReference type="SUPFAM" id="SSF53822">
    <property type="entry name" value="Periplasmic binding protein-like I"/>
    <property type="match status" value="1"/>
</dbReference>
<dbReference type="AlphaFoldDB" id="A0A1W0WAZ5"/>
<evidence type="ECO:0000256" key="4">
    <source>
        <dbReference type="ARBA" id="ARBA00023136"/>
    </source>
</evidence>
<accession>A0A1W0WAZ5</accession>
<evidence type="ECO:0000256" key="1">
    <source>
        <dbReference type="ARBA" id="ARBA00004370"/>
    </source>
</evidence>
<organism evidence="7 8">
    <name type="scientific">Hypsibius exemplaris</name>
    <name type="common">Freshwater tardigrade</name>
    <dbReference type="NCBI Taxonomy" id="2072580"/>
    <lineage>
        <taxon>Eukaryota</taxon>
        <taxon>Metazoa</taxon>
        <taxon>Ecdysozoa</taxon>
        <taxon>Tardigrada</taxon>
        <taxon>Eutardigrada</taxon>
        <taxon>Parachela</taxon>
        <taxon>Hypsibioidea</taxon>
        <taxon>Hypsibiidae</taxon>
        <taxon>Hypsibius</taxon>
    </lineage>
</organism>
<comment type="subcellular location">
    <subcellularLocation>
        <location evidence="1">Membrane</location>
    </subcellularLocation>
</comment>
<dbReference type="GO" id="GO:0007165">
    <property type="term" value="P:signal transduction"/>
    <property type="evidence" value="ECO:0007669"/>
    <property type="project" value="TreeGrafter"/>
</dbReference>
<proteinExistence type="predicted"/>
<dbReference type="OrthoDB" id="302535at2759"/>
<dbReference type="GO" id="GO:0017046">
    <property type="term" value="F:peptide hormone binding"/>
    <property type="evidence" value="ECO:0007669"/>
    <property type="project" value="TreeGrafter"/>
</dbReference>
<dbReference type="EMBL" id="MTYJ01000147">
    <property type="protein sequence ID" value="OQV12340.1"/>
    <property type="molecule type" value="Genomic_DNA"/>
</dbReference>
<dbReference type="PANTHER" id="PTHR44755">
    <property type="entry name" value="NATRIURETIC PEPTIDE RECEPTOR 3-RELATED"/>
    <property type="match status" value="1"/>
</dbReference>
<feature type="domain" description="Receptor ligand binding region" evidence="6">
    <location>
        <begin position="66"/>
        <end position="223"/>
    </location>
</feature>
<dbReference type="InterPro" id="IPR001828">
    <property type="entry name" value="ANF_lig-bd_rcpt"/>
</dbReference>
<keyword evidence="4 5" id="KW-0472">Membrane</keyword>
<keyword evidence="2 5" id="KW-0812">Transmembrane</keyword>
<evidence type="ECO:0000259" key="6">
    <source>
        <dbReference type="Pfam" id="PF01094"/>
    </source>
</evidence>
<dbReference type="InterPro" id="IPR052612">
    <property type="entry name" value="ANP_Clearance_Receptor"/>
</dbReference>
<dbReference type="InterPro" id="IPR028082">
    <property type="entry name" value="Peripla_BP_I"/>
</dbReference>
<dbReference type="GO" id="GO:0038023">
    <property type="term" value="F:signaling receptor activity"/>
    <property type="evidence" value="ECO:0007669"/>
    <property type="project" value="TreeGrafter"/>
</dbReference>
<evidence type="ECO:0000256" key="3">
    <source>
        <dbReference type="ARBA" id="ARBA00022989"/>
    </source>
</evidence>
<dbReference type="Pfam" id="PF01094">
    <property type="entry name" value="ANF_receptor"/>
    <property type="match status" value="1"/>
</dbReference>
<keyword evidence="8" id="KW-1185">Reference proteome</keyword>
<dbReference type="PANTHER" id="PTHR44755:SF12">
    <property type="entry name" value="RECEPTOR LIGAND BINDING REGION DOMAIN-CONTAINING PROTEIN"/>
    <property type="match status" value="1"/>
</dbReference>
<dbReference type="Gene3D" id="3.40.50.2300">
    <property type="match status" value="1"/>
</dbReference>
<evidence type="ECO:0000313" key="8">
    <source>
        <dbReference type="Proteomes" id="UP000192578"/>
    </source>
</evidence>
<evidence type="ECO:0000256" key="5">
    <source>
        <dbReference type="SAM" id="Phobius"/>
    </source>
</evidence>
<name>A0A1W0WAZ5_HYPEX</name>
<comment type="caution">
    <text evidence="7">The sequence shown here is derived from an EMBL/GenBank/DDBJ whole genome shotgun (WGS) entry which is preliminary data.</text>
</comment>
<evidence type="ECO:0000256" key="2">
    <source>
        <dbReference type="ARBA" id="ARBA00022692"/>
    </source>
</evidence>
<feature type="transmembrane region" description="Helical" evidence="5">
    <location>
        <begin position="419"/>
        <end position="445"/>
    </location>
</feature>
<gene>
    <name evidence="7" type="ORF">BV898_13368</name>
</gene>
<sequence length="503" mass="55515">MGYVAQSPGYDVAFSRAVGLFPSALRNITRQTVYRPGAFSCSEAAEIMPFVAVQISEILDEHRFDLNVLISPGCSLEMMILGDFAREWNVPLLPTIAIDQSLANTQRYPTVIAFPSSDQVTLIRATMFLLDRFSWTTISLICGDQNLKGSDGGVFYLAACRGFLTVLGSQKDKYNLNVQHFDPKVKEGDLDAYSSVLRNAATQSRVILIIIPTNPRLRNFMIFIAPRSPMVPTEGILDLQIGNGSYRVADSAFQSLMLVNNPSPNWAALSGVLQSIRNVSEVRYNKSLNNIEMLNDAAVSAFEAMTILLKVIRGISPLGMEMQNGITFRQLFLNRTFNPLSRPVYIGPKGMRICDVHISKFNVTSGLMEVSEEYLSVAGNSVRTHALSTVWRGRDGPPVNRPLCGYTGELCLRGLTKTAVIILAVSISTALLVTLAIFIAIYHCIFGRSDHGADRPWWDLQPDLLFVITRTTAWKSLSPDEEVSTNSLASGLQFPPSPSQTRM</sequence>
<evidence type="ECO:0000313" key="7">
    <source>
        <dbReference type="EMBL" id="OQV12340.1"/>
    </source>
</evidence>
<protein>
    <recommendedName>
        <fullName evidence="6">Receptor ligand binding region domain-containing protein</fullName>
    </recommendedName>
</protein>
<reference evidence="8" key="1">
    <citation type="submission" date="2017-01" db="EMBL/GenBank/DDBJ databases">
        <title>Comparative genomics of anhydrobiosis in the tardigrade Hypsibius dujardini.</title>
        <authorList>
            <person name="Yoshida Y."/>
            <person name="Koutsovoulos G."/>
            <person name="Laetsch D."/>
            <person name="Stevens L."/>
            <person name="Kumar S."/>
            <person name="Horikawa D."/>
            <person name="Ishino K."/>
            <person name="Komine S."/>
            <person name="Tomita M."/>
            <person name="Blaxter M."/>
            <person name="Arakawa K."/>
        </authorList>
    </citation>
    <scope>NUCLEOTIDE SEQUENCE [LARGE SCALE GENOMIC DNA]</scope>
    <source>
        <strain evidence="8">Z151</strain>
    </source>
</reference>
<dbReference type="GO" id="GO:0016020">
    <property type="term" value="C:membrane"/>
    <property type="evidence" value="ECO:0007669"/>
    <property type="project" value="UniProtKB-SubCell"/>
</dbReference>
<dbReference type="Proteomes" id="UP000192578">
    <property type="component" value="Unassembled WGS sequence"/>
</dbReference>
<keyword evidence="3 5" id="KW-1133">Transmembrane helix</keyword>